<dbReference type="InterPro" id="IPR029052">
    <property type="entry name" value="Metallo-depent_PP-like"/>
</dbReference>
<dbReference type="PANTHER" id="PTHR40942:SF4">
    <property type="entry name" value="CYTOCHROME C5"/>
    <property type="match status" value="1"/>
</dbReference>
<proteinExistence type="inferred from homology"/>
<dbReference type="NCBIfam" id="TIGR00668">
    <property type="entry name" value="apaH"/>
    <property type="match status" value="1"/>
</dbReference>
<dbReference type="GO" id="GO:0008803">
    <property type="term" value="F:bis(5'-nucleosyl)-tetraphosphatase (symmetrical) activity"/>
    <property type="evidence" value="ECO:0007669"/>
    <property type="project" value="UniProtKB-EC"/>
</dbReference>
<dbReference type="InterPro" id="IPR004617">
    <property type="entry name" value="ApaH"/>
</dbReference>
<name>A0AA51RQI5_9GAMM</name>
<evidence type="ECO:0000256" key="1">
    <source>
        <dbReference type="ARBA" id="ARBA00003413"/>
    </source>
</evidence>
<dbReference type="SUPFAM" id="SSF56300">
    <property type="entry name" value="Metallo-dependent phosphatases"/>
    <property type="match status" value="1"/>
</dbReference>
<keyword evidence="11" id="KW-1185">Reference proteome</keyword>
<evidence type="ECO:0000256" key="4">
    <source>
        <dbReference type="ARBA" id="ARBA00022801"/>
    </source>
</evidence>
<evidence type="ECO:0000313" key="11">
    <source>
        <dbReference type="Proteomes" id="UP001239782"/>
    </source>
</evidence>
<dbReference type="CDD" id="cd07422">
    <property type="entry name" value="MPP_ApaH"/>
    <property type="match status" value="1"/>
</dbReference>
<evidence type="ECO:0000256" key="5">
    <source>
        <dbReference type="ARBA" id="ARBA00031248"/>
    </source>
</evidence>
<feature type="domain" description="Calcineurin-like phosphoesterase" evidence="9">
    <location>
        <begin position="5"/>
        <end position="129"/>
    </location>
</feature>
<dbReference type="PANTHER" id="PTHR40942">
    <property type="match status" value="1"/>
</dbReference>
<dbReference type="Proteomes" id="UP001239782">
    <property type="component" value="Chromosome"/>
</dbReference>
<gene>
    <name evidence="10" type="ORF">Q9312_10990</name>
</gene>
<dbReference type="NCBIfam" id="NF001204">
    <property type="entry name" value="PRK00166.1"/>
    <property type="match status" value="1"/>
</dbReference>
<accession>A0AA51RQI5</accession>
<evidence type="ECO:0000256" key="2">
    <source>
        <dbReference type="ARBA" id="ARBA00005419"/>
    </source>
</evidence>
<dbReference type="Pfam" id="PF00149">
    <property type="entry name" value="Metallophos"/>
    <property type="match status" value="1"/>
</dbReference>
<evidence type="ECO:0000256" key="3">
    <source>
        <dbReference type="ARBA" id="ARBA00012506"/>
    </source>
</evidence>
<dbReference type="AlphaFoldDB" id="A0AA51RQI5"/>
<dbReference type="KEGG" id="plei:Q9312_10990"/>
<dbReference type="EC" id="3.6.1.41" evidence="3"/>
<evidence type="ECO:0000313" key="10">
    <source>
        <dbReference type="EMBL" id="WMS85740.1"/>
    </source>
</evidence>
<dbReference type="Gene3D" id="3.60.21.10">
    <property type="match status" value="1"/>
</dbReference>
<dbReference type="PIRSF" id="PIRSF000903">
    <property type="entry name" value="B5n-ttraPtase_sm"/>
    <property type="match status" value="1"/>
</dbReference>
<evidence type="ECO:0000259" key="9">
    <source>
        <dbReference type="Pfam" id="PF00149"/>
    </source>
</evidence>
<comment type="similarity">
    <text evidence="2">Belongs to the Ap4A hydrolase family.</text>
</comment>
<dbReference type="RefSeq" id="WP_309200893.1">
    <property type="nucleotide sequence ID" value="NZ_CP133548.1"/>
</dbReference>
<sequence length="270" mass="31012">MATFAVGDIQGCFTDLLRLLEKIKFDWRKDKLWLCGDLINRGPQSLNTLRYLFEHRERIRVVLGNHDLHLLAVAHGAASLKGKDNFHDVIDHPGNGDLIEWLLDQPLARYSAKRRQLMVHAGVSPQWTLKQTLACSDTVQATLSSPGQRMVFFKHMYGNMPDQWSTKLQGIERLRYITNAFTRMRFCYSDGRLDMLSKASPSRAPTGLKPWFELPLAIEKQVQIIFGHWAALNGRLANRRFQALDTGMVWGNRLTALNLKTQRRTWVKAL</sequence>
<protein>
    <recommendedName>
        <fullName evidence="3">bis(5'-nucleosyl)-tetraphosphatase (symmetrical)</fullName>
        <ecNumber evidence="3">3.6.1.41</ecNumber>
    </recommendedName>
    <alternativeName>
        <fullName evidence="6">Ap4A hydrolase</fullName>
    </alternativeName>
    <alternativeName>
        <fullName evidence="5">Diadenosine 5',5'''-P1,P4-tetraphosphate pyrophosphohydrolase</fullName>
    </alternativeName>
    <alternativeName>
        <fullName evidence="7">Diadenosine tetraphosphatase</fullName>
    </alternativeName>
</protein>
<evidence type="ECO:0000256" key="8">
    <source>
        <dbReference type="ARBA" id="ARBA00049417"/>
    </source>
</evidence>
<dbReference type="EMBL" id="CP133548">
    <property type="protein sequence ID" value="WMS85740.1"/>
    <property type="molecule type" value="Genomic_DNA"/>
</dbReference>
<dbReference type="InterPro" id="IPR004843">
    <property type="entry name" value="Calcineurin-like_PHP"/>
</dbReference>
<comment type="catalytic activity">
    <reaction evidence="8">
        <text>P(1),P(4)-bis(5'-adenosyl) tetraphosphate + H2O = 2 ADP + 2 H(+)</text>
        <dbReference type="Rhea" id="RHEA:24252"/>
        <dbReference type="ChEBI" id="CHEBI:15377"/>
        <dbReference type="ChEBI" id="CHEBI:15378"/>
        <dbReference type="ChEBI" id="CHEBI:58141"/>
        <dbReference type="ChEBI" id="CHEBI:456216"/>
        <dbReference type="EC" id="3.6.1.41"/>
    </reaction>
</comment>
<keyword evidence="4 10" id="KW-0378">Hydrolase</keyword>
<organism evidence="10 11">
    <name type="scientific">Pleionea litopenaei</name>
    <dbReference type="NCBI Taxonomy" id="3070815"/>
    <lineage>
        <taxon>Bacteria</taxon>
        <taxon>Pseudomonadati</taxon>
        <taxon>Pseudomonadota</taxon>
        <taxon>Gammaproteobacteria</taxon>
        <taxon>Oceanospirillales</taxon>
        <taxon>Pleioneaceae</taxon>
        <taxon>Pleionea</taxon>
    </lineage>
</organism>
<evidence type="ECO:0000256" key="7">
    <source>
        <dbReference type="ARBA" id="ARBA00033210"/>
    </source>
</evidence>
<evidence type="ECO:0000256" key="6">
    <source>
        <dbReference type="ARBA" id="ARBA00032248"/>
    </source>
</evidence>
<comment type="function">
    <text evidence="1">Hydrolyzes diadenosine 5',5'''-P1,P4-tetraphosphate to yield ADP.</text>
</comment>
<reference evidence="10 11" key="1">
    <citation type="submission" date="2023-08" db="EMBL/GenBank/DDBJ databases">
        <title>Pleionea litopenaei sp. nov., isolated from stomach of juvenile Litopenaeus vannamei.</title>
        <authorList>
            <person name="Rho A.M."/>
            <person name="Hwang C.Y."/>
        </authorList>
    </citation>
    <scope>NUCLEOTIDE SEQUENCE [LARGE SCALE GENOMIC DNA]</scope>
    <source>
        <strain evidence="10 11">HL-JVS1</strain>
    </source>
</reference>